<dbReference type="InterPro" id="IPR055754">
    <property type="entry name" value="DUF7330"/>
</dbReference>
<proteinExistence type="predicted"/>
<accession>A0AAD2Q3M6</accession>
<dbReference type="Proteomes" id="UP001295794">
    <property type="component" value="Unassembled WGS sequence"/>
</dbReference>
<feature type="compositionally biased region" description="Polar residues" evidence="1">
    <location>
        <begin position="32"/>
        <end position="43"/>
    </location>
</feature>
<keyword evidence="4" id="KW-1185">Reference proteome</keyword>
<evidence type="ECO:0000313" key="3">
    <source>
        <dbReference type="EMBL" id="CAK5272498.1"/>
    </source>
</evidence>
<dbReference type="Pfam" id="PF24016">
    <property type="entry name" value="DUF7330"/>
    <property type="match status" value="2"/>
</dbReference>
<dbReference type="EMBL" id="CAVNYO010000181">
    <property type="protein sequence ID" value="CAK5272498.1"/>
    <property type="molecule type" value="Genomic_DNA"/>
</dbReference>
<feature type="region of interest" description="Disordered" evidence="1">
    <location>
        <begin position="294"/>
        <end position="342"/>
    </location>
</feature>
<evidence type="ECO:0000313" key="4">
    <source>
        <dbReference type="Proteomes" id="UP001295794"/>
    </source>
</evidence>
<comment type="caution">
    <text evidence="3">The sequence shown here is derived from an EMBL/GenBank/DDBJ whole genome shotgun (WGS) entry which is preliminary data.</text>
</comment>
<organism evidence="3 4">
    <name type="scientific">Mycena citricolor</name>
    <dbReference type="NCBI Taxonomy" id="2018698"/>
    <lineage>
        <taxon>Eukaryota</taxon>
        <taxon>Fungi</taxon>
        <taxon>Dikarya</taxon>
        <taxon>Basidiomycota</taxon>
        <taxon>Agaricomycotina</taxon>
        <taxon>Agaricomycetes</taxon>
        <taxon>Agaricomycetidae</taxon>
        <taxon>Agaricales</taxon>
        <taxon>Marasmiineae</taxon>
        <taxon>Mycenaceae</taxon>
        <taxon>Mycena</taxon>
    </lineage>
</organism>
<sequence length="428" mass="45717">MILKDAKEVISPDVVVNRAEVDDAPPAYAQSPGLSPATTPSDAKSQDAGATDPPLPPTPGAPTLPTDIRPTNFLTLSRSNDSISGSFVIDPRIKIPTAHLPPLGPGETEETRRNASFQSANGSVKVDLFVLGDDTVERPVLLFVKSKNGPVHAKLHAADTARPPIQLTAQSSNGPVHVHFPRSFNGPLTVVTRNGSVKPSALLTSELTTFSETNGVRKYFVGDFSGYTDAEGWRGDEAHVETSNGSVTLRFDHEPPPPVPEGKGKGFFAKLSWDEKETITPDVENALPAYAQSSSLSHTSLPSDDKSRDAAAPDLPLPRTPSASTPPAHIRPTNLSRSHQSISDSFVINPRIKLSTAHLPILGPGETEETRRNASFHSSPGSVNIDLFIVGDDTIERPVLLFCDSDYGSVHVKLVHDPIQPPSPLPEA</sequence>
<name>A0AAD2Q3M6_9AGAR</name>
<reference evidence="3" key="1">
    <citation type="submission" date="2023-11" db="EMBL/GenBank/DDBJ databases">
        <authorList>
            <person name="De Vega J J."/>
            <person name="De Vega J J."/>
        </authorList>
    </citation>
    <scope>NUCLEOTIDE SEQUENCE</scope>
</reference>
<feature type="compositionally biased region" description="Polar residues" evidence="1">
    <location>
        <begin position="333"/>
        <end position="342"/>
    </location>
</feature>
<evidence type="ECO:0000256" key="1">
    <source>
        <dbReference type="SAM" id="MobiDB-lite"/>
    </source>
</evidence>
<feature type="compositionally biased region" description="Pro residues" evidence="1">
    <location>
        <begin position="53"/>
        <end position="62"/>
    </location>
</feature>
<feature type="domain" description="DUF7330" evidence="2">
    <location>
        <begin position="72"/>
        <end position="254"/>
    </location>
</feature>
<protein>
    <recommendedName>
        <fullName evidence="2">DUF7330 domain-containing protein</fullName>
    </recommendedName>
</protein>
<dbReference type="AlphaFoldDB" id="A0AAD2Q3M6"/>
<evidence type="ECO:0000259" key="2">
    <source>
        <dbReference type="Pfam" id="PF24016"/>
    </source>
</evidence>
<feature type="domain" description="DUF7330" evidence="2">
    <location>
        <begin position="334"/>
        <end position="422"/>
    </location>
</feature>
<feature type="region of interest" description="Disordered" evidence="1">
    <location>
        <begin position="21"/>
        <end position="77"/>
    </location>
</feature>
<gene>
    <name evidence="3" type="ORF">MYCIT1_LOCUS18157</name>
</gene>